<dbReference type="EMBL" id="FQXP01000008">
    <property type="protein sequence ID" value="SHH99866.1"/>
    <property type="molecule type" value="Genomic_DNA"/>
</dbReference>
<name>A0A1M5XJD0_9CLOT</name>
<evidence type="ECO:0000259" key="2">
    <source>
        <dbReference type="PROSITE" id="PS51168"/>
    </source>
</evidence>
<dbReference type="PANTHER" id="PTHR38041:SF1">
    <property type="entry name" value="CHORISMATE MUTASE"/>
    <property type="match status" value="1"/>
</dbReference>
<dbReference type="InterPro" id="IPR002701">
    <property type="entry name" value="CM_II_prokaryot"/>
</dbReference>
<dbReference type="SMART" id="SM00830">
    <property type="entry name" value="CM_2"/>
    <property type="match status" value="1"/>
</dbReference>
<organism evidence="3 4">
    <name type="scientific">Clostridium collagenovorans DSM 3089</name>
    <dbReference type="NCBI Taxonomy" id="1121306"/>
    <lineage>
        <taxon>Bacteria</taxon>
        <taxon>Bacillati</taxon>
        <taxon>Bacillota</taxon>
        <taxon>Clostridia</taxon>
        <taxon>Eubacteriales</taxon>
        <taxon>Clostridiaceae</taxon>
        <taxon>Clostridium</taxon>
    </lineage>
</organism>
<dbReference type="SUPFAM" id="SSF48600">
    <property type="entry name" value="Chorismate mutase II"/>
    <property type="match status" value="1"/>
</dbReference>
<accession>A0A1M5XJD0</accession>
<keyword evidence="4" id="KW-1185">Reference proteome</keyword>
<dbReference type="AlphaFoldDB" id="A0A1M5XJD0"/>
<dbReference type="Proteomes" id="UP000184526">
    <property type="component" value="Unassembled WGS sequence"/>
</dbReference>
<evidence type="ECO:0000313" key="4">
    <source>
        <dbReference type="Proteomes" id="UP000184526"/>
    </source>
</evidence>
<dbReference type="PROSITE" id="PS51168">
    <property type="entry name" value="CHORISMATE_MUT_2"/>
    <property type="match status" value="1"/>
</dbReference>
<protein>
    <submittedName>
        <fullName evidence="3">Chorismate mutase</fullName>
    </submittedName>
</protein>
<dbReference type="OrthoDB" id="9802281at2"/>
<dbReference type="InterPro" id="IPR036263">
    <property type="entry name" value="Chorismate_II_sf"/>
</dbReference>
<dbReference type="InterPro" id="IPR051331">
    <property type="entry name" value="Chorismate_mutase-related"/>
</dbReference>
<sequence>MKDLEKCREEIDAIDKELVRLFEKRMQLSVDVAKYKLSNNLPILNAKREDEVIEKNKRYLSNENLGEYFEKFMYELMNVSKELQDKFIKGEEL</sequence>
<proteinExistence type="predicted"/>
<evidence type="ECO:0000256" key="1">
    <source>
        <dbReference type="ARBA" id="ARBA00023235"/>
    </source>
</evidence>
<dbReference type="NCBIfam" id="TIGR01805">
    <property type="entry name" value="CM_mono_grmpos"/>
    <property type="match status" value="1"/>
</dbReference>
<evidence type="ECO:0000313" key="3">
    <source>
        <dbReference type="EMBL" id="SHH99866.1"/>
    </source>
</evidence>
<dbReference type="GO" id="GO:0009697">
    <property type="term" value="P:salicylic acid biosynthetic process"/>
    <property type="evidence" value="ECO:0007669"/>
    <property type="project" value="TreeGrafter"/>
</dbReference>
<keyword evidence="1" id="KW-0413">Isomerase</keyword>
<reference evidence="3 4" key="1">
    <citation type="submission" date="2016-11" db="EMBL/GenBank/DDBJ databases">
        <authorList>
            <person name="Jaros S."/>
            <person name="Januszkiewicz K."/>
            <person name="Wedrychowicz H."/>
        </authorList>
    </citation>
    <scope>NUCLEOTIDE SEQUENCE [LARGE SCALE GENOMIC DNA]</scope>
    <source>
        <strain evidence="3 4">DSM 3089</strain>
    </source>
</reference>
<dbReference type="STRING" id="1121306.SAMN02745196_02298"/>
<dbReference type="InterPro" id="IPR011279">
    <property type="entry name" value="Chorismate_mutase_GmP"/>
</dbReference>
<dbReference type="InterPro" id="IPR036979">
    <property type="entry name" value="CM_dom_sf"/>
</dbReference>
<dbReference type="PANTHER" id="PTHR38041">
    <property type="entry name" value="CHORISMATE MUTASE"/>
    <property type="match status" value="1"/>
</dbReference>
<dbReference type="Gene3D" id="1.20.59.10">
    <property type="entry name" value="Chorismate mutase"/>
    <property type="match status" value="1"/>
</dbReference>
<dbReference type="GO" id="GO:0004106">
    <property type="term" value="F:chorismate mutase activity"/>
    <property type="evidence" value="ECO:0007669"/>
    <property type="project" value="InterPro"/>
</dbReference>
<gene>
    <name evidence="3" type="ORF">SAMN02745196_02298</name>
</gene>
<dbReference type="Pfam" id="PF01817">
    <property type="entry name" value="CM_2"/>
    <property type="match status" value="1"/>
</dbReference>
<feature type="domain" description="Chorismate mutase" evidence="2">
    <location>
        <begin position="1"/>
        <end position="88"/>
    </location>
</feature>
<dbReference type="GO" id="GO:0046417">
    <property type="term" value="P:chorismate metabolic process"/>
    <property type="evidence" value="ECO:0007669"/>
    <property type="project" value="InterPro"/>
</dbReference>
<dbReference type="RefSeq" id="WP_072832153.1">
    <property type="nucleotide sequence ID" value="NZ_FQXP01000008.1"/>
</dbReference>